<dbReference type="InterPro" id="IPR038404">
    <property type="entry name" value="TRAP_DctP_sf"/>
</dbReference>
<name>X1GU38_9ZZZZ</name>
<dbReference type="EMBL" id="BARU01018958">
    <property type="protein sequence ID" value="GAH61431.1"/>
    <property type="molecule type" value="Genomic_DNA"/>
</dbReference>
<accession>X1GU38</accession>
<sequence>SKNSPFTITLGQRQYARESMDWYNACYQRVQDRADEWGYEVIILSDADVDEMRQLTYDKVWPDMAELSPLSAEAIEIIKDWYGLE</sequence>
<evidence type="ECO:0000313" key="1">
    <source>
        <dbReference type="EMBL" id="GAH61431.1"/>
    </source>
</evidence>
<organism evidence="1">
    <name type="scientific">marine sediment metagenome</name>
    <dbReference type="NCBI Taxonomy" id="412755"/>
    <lineage>
        <taxon>unclassified sequences</taxon>
        <taxon>metagenomes</taxon>
        <taxon>ecological metagenomes</taxon>
    </lineage>
</organism>
<reference evidence="1" key="1">
    <citation type="journal article" date="2014" name="Front. Microbiol.">
        <title>High frequency of phylogenetically diverse reductive dehalogenase-homologous genes in deep subseafloor sedimentary metagenomes.</title>
        <authorList>
            <person name="Kawai M."/>
            <person name="Futagami T."/>
            <person name="Toyoda A."/>
            <person name="Takaki Y."/>
            <person name="Nishi S."/>
            <person name="Hori S."/>
            <person name="Arai W."/>
            <person name="Tsubouchi T."/>
            <person name="Morono Y."/>
            <person name="Uchiyama I."/>
            <person name="Ito T."/>
            <person name="Fujiyama A."/>
            <person name="Inagaki F."/>
            <person name="Takami H."/>
        </authorList>
    </citation>
    <scope>NUCLEOTIDE SEQUENCE</scope>
    <source>
        <strain evidence="1">Expedition CK06-06</strain>
    </source>
</reference>
<feature type="non-terminal residue" evidence="1">
    <location>
        <position position="1"/>
    </location>
</feature>
<protein>
    <submittedName>
        <fullName evidence="1">Uncharacterized protein</fullName>
    </submittedName>
</protein>
<dbReference type="Gene3D" id="3.40.190.170">
    <property type="entry name" value="Bacterial extracellular solute-binding protein, family 7"/>
    <property type="match status" value="1"/>
</dbReference>
<comment type="caution">
    <text evidence="1">The sequence shown here is derived from an EMBL/GenBank/DDBJ whole genome shotgun (WGS) entry which is preliminary data.</text>
</comment>
<gene>
    <name evidence="1" type="ORF">S03H2_31278</name>
</gene>
<dbReference type="AlphaFoldDB" id="X1GU38"/>
<proteinExistence type="predicted"/>